<accession>A0A6C0ALP2</accession>
<dbReference type="EMBL" id="MN740715">
    <property type="protein sequence ID" value="QHS80662.1"/>
    <property type="molecule type" value="Genomic_DNA"/>
</dbReference>
<keyword evidence="1" id="KW-0175">Coiled coil</keyword>
<organism evidence="2">
    <name type="scientific">viral metagenome</name>
    <dbReference type="NCBI Taxonomy" id="1070528"/>
    <lineage>
        <taxon>unclassified sequences</taxon>
        <taxon>metagenomes</taxon>
        <taxon>organismal metagenomes</taxon>
    </lineage>
</organism>
<proteinExistence type="predicted"/>
<dbReference type="EMBL" id="MN740714">
    <property type="protein sequence ID" value="QHS80606.1"/>
    <property type="molecule type" value="Genomic_DNA"/>
</dbReference>
<name>A0A6C0ALP2_9ZZZZ</name>
<feature type="coiled-coil region" evidence="1">
    <location>
        <begin position="7"/>
        <end position="41"/>
    </location>
</feature>
<protein>
    <submittedName>
        <fullName evidence="2">Uncharacterized protein</fullName>
    </submittedName>
</protein>
<evidence type="ECO:0000256" key="1">
    <source>
        <dbReference type="SAM" id="Coils"/>
    </source>
</evidence>
<dbReference type="AlphaFoldDB" id="A0A6C0ALP2"/>
<evidence type="ECO:0000313" key="2">
    <source>
        <dbReference type="EMBL" id="QHS80662.1"/>
    </source>
</evidence>
<sequence>MDRNKELVELKRENEKLQKSLNSLKEQYNCLETEFVNLQTEYSENIIIQSMNEMKTRYDIMIKTTVPTYKFTLLNEKYNKLVKNYSGCSVLVDYIIKLIQKSERDIVNRKDILLKAELELITIKEILEDSIK</sequence>
<reference evidence="2" key="1">
    <citation type="journal article" date="2020" name="Nature">
        <title>Giant virus diversity and host interactions through global metagenomics.</title>
        <authorList>
            <person name="Schulz F."/>
            <person name="Roux S."/>
            <person name="Paez-Espino D."/>
            <person name="Jungbluth S."/>
            <person name="Walsh D.A."/>
            <person name="Denef V.J."/>
            <person name="McMahon K.D."/>
            <person name="Konstantinidis K.T."/>
            <person name="Eloe-Fadrosh E.A."/>
            <person name="Kyrpides N.C."/>
            <person name="Woyke T."/>
        </authorList>
    </citation>
    <scope>NUCLEOTIDE SEQUENCE</scope>
    <source>
        <strain evidence="2">GVMAG-S-1091796-13</strain>
    </source>
</reference>